<dbReference type="EMBL" id="JAACJK010000164">
    <property type="protein sequence ID" value="KAF5324720.1"/>
    <property type="molecule type" value="Genomic_DNA"/>
</dbReference>
<dbReference type="InterPro" id="IPR043129">
    <property type="entry name" value="ATPase_NBD"/>
</dbReference>
<dbReference type="OrthoDB" id="2963168at2759"/>
<evidence type="ECO:0000313" key="1">
    <source>
        <dbReference type="EMBL" id="KAF5324720.1"/>
    </source>
</evidence>
<sequence length="615" mass="68495">MSETRTPYAGSRRKLVLAFDVGTTYSGISYTILDPGHVPEVKGVTRFPAHEQISGASKIPTIIYYDKHGNVCAVGAEAMREGIFEQAEDEGWIKTEWFKLHIRPRTDASGQIAAQIPPLPLDKTVVTVMADFLAYLFQCAATFIQDTHANGRDLWDSVRNEIDFVLSHPNGWEGFQQTQMRESMVKANLIPDTTQGHARVSFVTEGEASLHFSIENGLPASALQKGEGIAIVDAGGGTVDMSAYSRYAGGDGEPSTFKEIAPPQCHFQGSVFVSIHARMFLESYLAESDFVDDLDHIVRCFDKTTKVRFSSDSQPQYIKFGSTRDNDASCNIRFGQLKLTGEDVAAFFDGSVKCIVNAVKEQKGMAHKPIHYVVLVGGFAANDWLFAKVEEGLKSEGVTVIRPENHVNKAVSDGAISFYLDHHVTTRVSKFTYGQFRTAFYEPKNLDHLQRKEKTYTCASGETLVPDFFAVILPKVRSLYYPTPSAITNKDNQNTQVQEGKEFRQGFGLRSEKKSDIQKVTSNVWAYQGTKANIKWKDQDPTMFTKLCTVEMDLGHVPLSPRPKTSGTGTFYYLGYDLVLFFSSVEMRAQIAWEENGIEKRSPAKIVYDPDITAD</sequence>
<evidence type="ECO:0008006" key="3">
    <source>
        <dbReference type="Google" id="ProtNLM"/>
    </source>
</evidence>
<dbReference type="Gene3D" id="3.30.420.40">
    <property type="match status" value="1"/>
</dbReference>
<dbReference type="AlphaFoldDB" id="A0A8H5BK42"/>
<dbReference type="PANTHER" id="PTHR14187:SF5">
    <property type="entry name" value="HEAT SHOCK 70 KDA PROTEIN 12A"/>
    <property type="match status" value="1"/>
</dbReference>
<protein>
    <recommendedName>
        <fullName evidence="3">Heat shock 70 kDa protein 12A</fullName>
    </recommendedName>
</protein>
<dbReference type="PANTHER" id="PTHR14187">
    <property type="entry name" value="ALPHA KINASE/ELONGATION FACTOR 2 KINASE"/>
    <property type="match status" value="1"/>
</dbReference>
<accession>A0A8H5BK42</accession>
<organism evidence="1 2">
    <name type="scientific">Ephemerocybe angulata</name>
    <dbReference type="NCBI Taxonomy" id="980116"/>
    <lineage>
        <taxon>Eukaryota</taxon>
        <taxon>Fungi</taxon>
        <taxon>Dikarya</taxon>
        <taxon>Basidiomycota</taxon>
        <taxon>Agaricomycotina</taxon>
        <taxon>Agaricomycetes</taxon>
        <taxon>Agaricomycetidae</taxon>
        <taxon>Agaricales</taxon>
        <taxon>Agaricineae</taxon>
        <taxon>Psathyrellaceae</taxon>
        <taxon>Ephemerocybe</taxon>
    </lineage>
</organism>
<keyword evidence="2" id="KW-1185">Reference proteome</keyword>
<dbReference type="CDD" id="cd10170">
    <property type="entry name" value="ASKHA_NBD_HSP70"/>
    <property type="match status" value="1"/>
</dbReference>
<evidence type="ECO:0000313" key="2">
    <source>
        <dbReference type="Proteomes" id="UP000541558"/>
    </source>
</evidence>
<reference evidence="1 2" key="1">
    <citation type="journal article" date="2020" name="ISME J.">
        <title>Uncovering the hidden diversity of litter-decomposition mechanisms in mushroom-forming fungi.</title>
        <authorList>
            <person name="Floudas D."/>
            <person name="Bentzer J."/>
            <person name="Ahren D."/>
            <person name="Johansson T."/>
            <person name="Persson P."/>
            <person name="Tunlid A."/>
        </authorList>
    </citation>
    <scope>NUCLEOTIDE SEQUENCE [LARGE SCALE GENOMIC DNA]</scope>
    <source>
        <strain evidence="1 2">CBS 175.51</strain>
    </source>
</reference>
<dbReference type="SUPFAM" id="SSF53067">
    <property type="entry name" value="Actin-like ATPase domain"/>
    <property type="match status" value="2"/>
</dbReference>
<comment type="caution">
    <text evidence="1">The sequence shown here is derived from an EMBL/GenBank/DDBJ whole genome shotgun (WGS) entry which is preliminary data.</text>
</comment>
<gene>
    <name evidence="1" type="ORF">D9611_004327</name>
</gene>
<name>A0A8H5BK42_9AGAR</name>
<dbReference type="Proteomes" id="UP000541558">
    <property type="component" value="Unassembled WGS sequence"/>
</dbReference>
<proteinExistence type="predicted"/>